<name>A0ABX5F6C6_9CHRO</name>
<accession>A0ABX5F6C6</accession>
<dbReference type="Gene3D" id="1.20.1260.10">
    <property type="match status" value="1"/>
</dbReference>
<sequence>MDPARSPSRRTQPAARHVAAAGLGALILALGAPAFPAPPASVVPPAGGLGQGARPSMDQHFIVMMIPHHDGAIAMADLALSRAKRPEIRALAVTIKASQSQENAQMRAWYRDWFGGSVPAWGGAMGHGGGMGMMAMGGMGMGGTGTDIAWLKNAPEFDRAFIQQMIPHHRMGVMMASMAQTGSQHPQLQALQQAMVKAQSEEIEQMAGWYRSWYGTP</sequence>
<evidence type="ECO:0000313" key="3">
    <source>
        <dbReference type="Proteomes" id="UP000238218"/>
    </source>
</evidence>
<dbReference type="RefSeq" id="WP_106222657.1">
    <property type="nucleotide sequence ID" value="NZ_PVWP01000010.1"/>
</dbReference>
<dbReference type="PANTHER" id="PTHR36933:SF1">
    <property type="entry name" value="SLL0788 PROTEIN"/>
    <property type="match status" value="1"/>
</dbReference>
<organism evidence="2 3">
    <name type="scientific">Aphanothece cf. minutissima CCALA 015</name>
    <dbReference type="NCBI Taxonomy" id="2107695"/>
    <lineage>
        <taxon>Bacteria</taxon>
        <taxon>Bacillati</taxon>
        <taxon>Cyanobacteriota</taxon>
        <taxon>Cyanophyceae</taxon>
        <taxon>Oscillatoriophycideae</taxon>
        <taxon>Chroococcales</taxon>
        <taxon>Aphanothecaceae</taxon>
        <taxon>Aphanothece</taxon>
    </lineage>
</organism>
<proteinExistence type="predicted"/>
<dbReference type="Pfam" id="PF03713">
    <property type="entry name" value="DUF305"/>
    <property type="match status" value="1"/>
</dbReference>
<protein>
    <submittedName>
        <fullName evidence="2">DUF305 domain-containing protein</fullName>
    </submittedName>
</protein>
<feature type="domain" description="DUF305" evidence="1">
    <location>
        <begin position="58"/>
        <end position="210"/>
    </location>
</feature>
<evidence type="ECO:0000259" key="1">
    <source>
        <dbReference type="Pfam" id="PF03713"/>
    </source>
</evidence>
<dbReference type="PANTHER" id="PTHR36933">
    <property type="entry name" value="SLL0788 PROTEIN"/>
    <property type="match status" value="1"/>
</dbReference>
<dbReference type="InterPro" id="IPR012347">
    <property type="entry name" value="Ferritin-like"/>
</dbReference>
<comment type="caution">
    <text evidence="2">The sequence shown here is derived from an EMBL/GenBank/DDBJ whole genome shotgun (WGS) entry which is preliminary data.</text>
</comment>
<dbReference type="EMBL" id="PVWP01000010">
    <property type="protein sequence ID" value="PSB36348.1"/>
    <property type="molecule type" value="Genomic_DNA"/>
</dbReference>
<gene>
    <name evidence="2" type="ORF">C7B81_13935</name>
</gene>
<evidence type="ECO:0000313" key="2">
    <source>
        <dbReference type="EMBL" id="PSB36348.1"/>
    </source>
</evidence>
<dbReference type="InterPro" id="IPR005183">
    <property type="entry name" value="DUF305_CopM-like"/>
</dbReference>
<dbReference type="Proteomes" id="UP000238218">
    <property type="component" value="Unassembled WGS sequence"/>
</dbReference>
<reference evidence="2 3" key="1">
    <citation type="submission" date="2018-03" db="EMBL/GenBank/DDBJ databases">
        <title>The ancient ancestry and fast evolution of plastids.</title>
        <authorList>
            <person name="Moore K.R."/>
            <person name="Magnabosco C."/>
            <person name="Momper L."/>
            <person name="Gold D.A."/>
            <person name="Bosak T."/>
            <person name="Fournier G.P."/>
        </authorList>
    </citation>
    <scope>NUCLEOTIDE SEQUENCE [LARGE SCALE GENOMIC DNA]</scope>
    <source>
        <strain evidence="2 3">CCALA 015</strain>
    </source>
</reference>
<keyword evidence="3" id="KW-1185">Reference proteome</keyword>